<feature type="domain" description="WYL" evidence="1">
    <location>
        <begin position="5"/>
        <end position="66"/>
    </location>
</feature>
<dbReference type="AlphaFoldDB" id="A0A444LDY2"/>
<proteinExistence type="predicted"/>
<protein>
    <recommendedName>
        <fullName evidence="1">WYL domain-containing protein</fullName>
    </recommendedName>
</protein>
<dbReference type="EMBL" id="SBIP01000004">
    <property type="protein sequence ID" value="RWX75947.1"/>
    <property type="molecule type" value="Genomic_DNA"/>
</dbReference>
<dbReference type="Pfam" id="PF13280">
    <property type="entry name" value="WYL"/>
    <property type="match status" value="1"/>
</dbReference>
<reference evidence="2 3" key="1">
    <citation type="submission" date="2019-01" db="EMBL/GenBank/DDBJ databases">
        <title>The draft genome of Rhizobium sp. 24NR.</title>
        <authorList>
            <person name="Liu L."/>
            <person name="Liang L."/>
            <person name="Shi S."/>
            <person name="Xu L."/>
            <person name="Wang X."/>
            <person name="Li L."/>
            <person name="Zhang X."/>
        </authorList>
    </citation>
    <scope>NUCLEOTIDE SEQUENCE [LARGE SCALE GENOMIC DNA]</scope>
    <source>
        <strain evidence="2 3">24NR</strain>
    </source>
</reference>
<comment type="caution">
    <text evidence="2">The sequence shown here is derived from an EMBL/GenBank/DDBJ whole genome shotgun (WGS) entry which is preliminary data.</text>
</comment>
<sequence>MANKQTIANAIANRRLLKLRYHEVERIVRPHILGYVGRDELALSGWQVAGTGDGWRLFHLNEIESLAATDKRFHQAAPAYNPRDPIFSRILARL</sequence>
<dbReference type="PROSITE" id="PS52050">
    <property type="entry name" value="WYL"/>
    <property type="match status" value="1"/>
</dbReference>
<evidence type="ECO:0000259" key="1">
    <source>
        <dbReference type="Pfam" id="PF13280"/>
    </source>
</evidence>
<keyword evidence="3" id="KW-1185">Reference proteome</keyword>
<name>A0A444LDY2_9HYPH</name>
<dbReference type="InterPro" id="IPR026881">
    <property type="entry name" value="WYL_dom"/>
</dbReference>
<gene>
    <name evidence="2" type="ORF">EPK99_19955</name>
</gene>
<accession>A0A444LDY2</accession>
<dbReference type="OrthoDB" id="852720at2"/>
<dbReference type="RefSeq" id="WP_128444825.1">
    <property type="nucleotide sequence ID" value="NZ_SBIP01000004.1"/>
</dbReference>
<dbReference type="Proteomes" id="UP000287687">
    <property type="component" value="Unassembled WGS sequence"/>
</dbReference>
<evidence type="ECO:0000313" key="3">
    <source>
        <dbReference type="Proteomes" id="UP000287687"/>
    </source>
</evidence>
<organism evidence="2 3">
    <name type="scientific">Neorhizobium lilium</name>
    <dbReference type="NCBI Taxonomy" id="2503024"/>
    <lineage>
        <taxon>Bacteria</taxon>
        <taxon>Pseudomonadati</taxon>
        <taxon>Pseudomonadota</taxon>
        <taxon>Alphaproteobacteria</taxon>
        <taxon>Hyphomicrobiales</taxon>
        <taxon>Rhizobiaceae</taxon>
        <taxon>Rhizobium/Agrobacterium group</taxon>
        <taxon>Neorhizobium</taxon>
    </lineage>
</organism>
<evidence type="ECO:0000313" key="2">
    <source>
        <dbReference type="EMBL" id="RWX75947.1"/>
    </source>
</evidence>